<evidence type="ECO:0000256" key="2">
    <source>
        <dbReference type="ARBA" id="ARBA00010712"/>
    </source>
</evidence>
<name>A0A1Y0D1E1_9GAMM</name>
<dbReference type="InterPro" id="IPR016181">
    <property type="entry name" value="Acyl_CoA_acyltransferase"/>
</dbReference>
<keyword evidence="6 8" id="KW-0012">Acyltransferase</keyword>
<dbReference type="GO" id="GO:0033816">
    <property type="term" value="F:diaminobutyrate acetyltransferase activity"/>
    <property type="evidence" value="ECO:0007669"/>
    <property type="project" value="UniProtKB-EC"/>
</dbReference>
<evidence type="ECO:0000313" key="10">
    <source>
        <dbReference type="EMBL" id="ART81333.1"/>
    </source>
</evidence>
<dbReference type="Proteomes" id="UP000243937">
    <property type="component" value="Chromosome"/>
</dbReference>
<evidence type="ECO:0000256" key="4">
    <source>
        <dbReference type="ARBA" id="ARBA00017935"/>
    </source>
</evidence>
<dbReference type="KEGG" id="opf:CBP31_00705"/>
<dbReference type="InterPro" id="IPR000182">
    <property type="entry name" value="GNAT_dom"/>
</dbReference>
<dbReference type="Gene3D" id="3.40.630.30">
    <property type="match status" value="1"/>
</dbReference>
<evidence type="ECO:0000256" key="3">
    <source>
        <dbReference type="ARBA" id="ARBA00012355"/>
    </source>
</evidence>
<reference evidence="10 11" key="1">
    <citation type="journal article" date="2014" name="Int. J. Syst. Evol. Microbiol.">
        <title>Oceanisphaera profunda sp. nov., a marine bacterium isolated from deep-sea sediment, and emended description of the genus Oceanisphaera.</title>
        <authorList>
            <person name="Xu Z."/>
            <person name="Zhang X.Y."/>
            <person name="Su H.N."/>
            <person name="Yu Z.C."/>
            <person name="Liu C."/>
            <person name="Li H."/>
            <person name="Chen X.L."/>
            <person name="Song X.Y."/>
            <person name="Xie B.B."/>
            <person name="Qin Q.L."/>
            <person name="Zhou B.C."/>
            <person name="Shi M."/>
            <person name="Huang Y."/>
            <person name="Zhang Y.Z."/>
        </authorList>
    </citation>
    <scope>NUCLEOTIDE SEQUENCE [LARGE SCALE GENOMIC DNA]</scope>
    <source>
        <strain evidence="10 11">SM1222</strain>
    </source>
</reference>
<evidence type="ECO:0000256" key="7">
    <source>
        <dbReference type="ARBA" id="ARBA00048924"/>
    </source>
</evidence>
<evidence type="ECO:0000259" key="9">
    <source>
        <dbReference type="PROSITE" id="PS51186"/>
    </source>
</evidence>
<dbReference type="GO" id="GO:0019491">
    <property type="term" value="P:ectoine biosynthetic process"/>
    <property type="evidence" value="ECO:0007669"/>
    <property type="project" value="UniProtKB-UniPathway"/>
</dbReference>
<dbReference type="NCBIfam" id="TIGR02406">
    <property type="entry name" value="ectoine_EctA"/>
    <property type="match status" value="1"/>
</dbReference>
<dbReference type="EMBL" id="CP021377">
    <property type="protein sequence ID" value="ART81333.1"/>
    <property type="molecule type" value="Genomic_DNA"/>
</dbReference>
<protein>
    <recommendedName>
        <fullName evidence="4 8">L-2,4-diaminobutyric acid acetyltransferase</fullName>
        <shortName evidence="8">DABA acetyltransferase</shortName>
        <ecNumber evidence="3 8">2.3.1.178</ecNumber>
    </recommendedName>
</protein>
<dbReference type="InterPro" id="IPR012772">
    <property type="entry name" value="Ectoine_EctA"/>
</dbReference>
<dbReference type="OrthoDB" id="2436196at2"/>
<dbReference type="AlphaFoldDB" id="A0A1Y0D1E1"/>
<dbReference type="UniPathway" id="UPA00067">
    <property type="reaction ID" value="UER00122"/>
</dbReference>
<dbReference type="SUPFAM" id="SSF55729">
    <property type="entry name" value="Acyl-CoA N-acyltransferases (Nat)"/>
    <property type="match status" value="1"/>
</dbReference>
<gene>
    <name evidence="8" type="primary">ectA</name>
    <name evidence="10" type="ORF">CBP31_00705</name>
</gene>
<proteinExistence type="inferred from homology"/>
<dbReference type="Pfam" id="PF00583">
    <property type="entry name" value="Acetyltransf_1"/>
    <property type="match status" value="1"/>
</dbReference>
<keyword evidence="5 8" id="KW-0808">Transferase</keyword>
<dbReference type="EC" id="2.3.1.178" evidence="3 8"/>
<evidence type="ECO:0000256" key="1">
    <source>
        <dbReference type="ARBA" id="ARBA00004978"/>
    </source>
</evidence>
<evidence type="ECO:0000256" key="8">
    <source>
        <dbReference type="RuleBase" id="RU365045"/>
    </source>
</evidence>
<accession>A0A1Y0D1E1</accession>
<comment type="catalytic activity">
    <reaction evidence="7 8">
        <text>L-2,4-diaminobutanoate + acetyl-CoA = (2S)-4-acetamido-2-aminobutanoate + CoA + H(+)</text>
        <dbReference type="Rhea" id="RHEA:16901"/>
        <dbReference type="ChEBI" id="CHEBI:15378"/>
        <dbReference type="ChEBI" id="CHEBI:57287"/>
        <dbReference type="ChEBI" id="CHEBI:57288"/>
        <dbReference type="ChEBI" id="CHEBI:58761"/>
        <dbReference type="ChEBI" id="CHEBI:58929"/>
        <dbReference type="EC" id="2.3.1.178"/>
    </reaction>
</comment>
<comment type="pathway">
    <text evidence="1 8">Amine and polyamine biosynthesis; ectoine biosynthesis; L-ectoine from L-aspartate 4-semialdehyde: step 2/3.</text>
</comment>
<keyword evidence="11" id="KW-1185">Reference proteome</keyword>
<evidence type="ECO:0000256" key="5">
    <source>
        <dbReference type="ARBA" id="ARBA00022679"/>
    </source>
</evidence>
<evidence type="ECO:0000256" key="6">
    <source>
        <dbReference type="ARBA" id="ARBA00023315"/>
    </source>
</evidence>
<sequence>MITTHSDLEADTTIDLQILLRHPQSTDGYHVNRLIDRCKPLDTNSTYCNLLQCLHFADTCMLAEDQEDNSLLGFISAYRKPAEPNTLFVWQVAIDKRARGEGLARTLLTNLLASDACAGVTHLETTITADNAASWGLFESFARSQATDSGTRHLLFDQQRHFNGDSSSEILFRITLG</sequence>
<feature type="domain" description="N-acetyltransferase" evidence="9">
    <location>
        <begin position="18"/>
        <end position="177"/>
    </location>
</feature>
<evidence type="ECO:0000313" key="11">
    <source>
        <dbReference type="Proteomes" id="UP000243937"/>
    </source>
</evidence>
<comment type="function">
    <text evidence="8">Catalyzes the acetylation of L-2,4-diaminobutyrate (DABA) to gamma-N-acetyl-alpha,gamma-diaminobutyric acid (ADABA) with acetyl coenzyme A.</text>
</comment>
<dbReference type="CDD" id="cd04301">
    <property type="entry name" value="NAT_SF"/>
    <property type="match status" value="1"/>
</dbReference>
<dbReference type="PROSITE" id="PS51186">
    <property type="entry name" value="GNAT"/>
    <property type="match status" value="1"/>
</dbReference>
<comment type="similarity">
    <text evidence="2 8">Belongs to the acetyltransferase family. EctA subfamily.</text>
</comment>
<organism evidence="10 11">
    <name type="scientific">Oceanisphaera profunda</name>
    <dbReference type="NCBI Taxonomy" id="1416627"/>
    <lineage>
        <taxon>Bacteria</taxon>
        <taxon>Pseudomonadati</taxon>
        <taxon>Pseudomonadota</taxon>
        <taxon>Gammaproteobacteria</taxon>
        <taxon>Aeromonadales</taxon>
        <taxon>Aeromonadaceae</taxon>
        <taxon>Oceanisphaera</taxon>
    </lineage>
</organism>
<dbReference type="RefSeq" id="WP_087034416.1">
    <property type="nucleotide sequence ID" value="NZ_CP021377.1"/>
</dbReference>